<dbReference type="RefSeq" id="WP_119350324.1">
    <property type="nucleotide sequence ID" value="NZ_JBFHKJ010000249.1"/>
</dbReference>
<dbReference type="AlphaFoldDB" id="A0A399CZK9"/>
<evidence type="ECO:0000256" key="7">
    <source>
        <dbReference type="ARBA" id="ARBA00022898"/>
    </source>
</evidence>
<keyword evidence="6" id="KW-0479">Metal-binding</keyword>
<dbReference type="SFLD" id="SFLDS00029">
    <property type="entry name" value="Radical_SAM"/>
    <property type="match status" value="1"/>
</dbReference>
<comment type="cofactor">
    <cofactor evidence="2">
        <name>[4Fe-4S] cluster</name>
        <dbReference type="ChEBI" id="CHEBI:49883"/>
    </cofactor>
</comment>
<keyword evidence="7" id="KW-0663">Pyridoxal phosphate</keyword>
<proteinExistence type="inferred from homology"/>
<evidence type="ECO:0000256" key="4">
    <source>
        <dbReference type="ARBA" id="ARBA00022485"/>
    </source>
</evidence>
<evidence type="ECO:0000256" key="2">
    <source>
        <dbReference type="ARBA" id="ARBA00001966"/>
    </source>
</evidence>
<comment type="similarity">
    <text evidence="3">Belongs to the radical SAM superfamily. KamA family.</text>
</comment>
<dbReference type="Gene3D" id="3.20.20.70">
    <property type="entry name" value="Aldolase class I"/>
    <property type="match status" value="1"/>
</dbReference>
<dbReference type="InterPro" id="IPR007197">
    <property type="entry name" value="rSAM"/>
</dbReference>
<dbReference type="GO" id="GO:0051539">
    <property type="term" value="F:4 iron, 4 sulfur cluster binding"/>
    <property type="evidence" value="ECO:0007669"/>
    <property type="project" value="UniProtKB-KW"/>
</dbReference>
<dbReference type="OrthoDB" id="9768064at2"/>
<evidence type="ECO:0000256" key="6">
    <source>
        <dbReference type="ARBA" id="ARBA00022723"/>
    </source>
</evidence>
<dbReference type="InterPro" id="IPR013785">
    <property type="entry name" value="Aldolase_TIM"/>
</dbReference>
<evidence type="ECO:0000313" key="11">
    <source>
        <dbReference type="Proteomes" id="UP000266441"/>
    </source>
</evidence>
<keyword evidence="9" id="KW-0411">Iron-sulfur</keyword>
<dbReference type="PANTHER" id="PTHR30538:SF0">
    <property type="entry name" value="L-LYSINE 2,3-AMINOMUTASE AQ_1632-RELATED"/>
    <property type="match status" value="1"/>
</dbReference>
<name>A0A399CZK9_9BACT</name>
<keyword evidence="4" id="KW-0004">4Fe-4S</keyword>
<dbReference type="EMBL" id="QWET01000008">
    <property type="protein sequence ID" value="RIH64859.1"/>
    <property type="molecule type" value="Genomic_DNA"/>
</dbReference>
<dbReference type="PANTHER" id="PTHR30538">
    <property type="entry name" value="LYSINE 2,3-AMINOMUTASE-RELATED"/>
    <property type="match status" value="1"/>
</dbReference>
<dbReference type="SUPFAM" id="SSF102114">
    <property type="entry name" value="Radical SAM enzymes"/>
    <property type="match status" value="1"/>
</dbReference>
<keyword evidence="5" id="KW-0949">S-adenosyl-L-methionine</keyword>
<gene>
    <name evidence="10" type="ORF">D1164_12505</name>
</gene>
<dbReference type="InterPro" id="IPR058240">
    <property type="entry name" value="rSAM_sf"/>
</dbReference>
<organism evidence="10 11">
    <name type="scientific">Mariniphaga sediminis</name>
    <dbReference type="NCBI Taxonomy" id="1628158"/>
    <lineage>
        <taxon>Bacteria</taxon>
        <taxon>Pseudomonadati</taxon>
        <taxon>Bacteroidota</taxon>
        <taxon>Bacteroidia</taxon>
        <taxon>Marinilabiliales</taxon>
        <taxon>Prolixibacteraceae</taxon>
        <taxon>Mariniphaga</taxon>
    </lineage>
</organism>
<evidence type="ECO:0000256" key="8">
    <source>
        <dbReference type="ARBA" id="ARBA00023004"/>
    </source>
</evidence>
<evidence type="ECO:0000256" key="3">
    <source>
        <dbReference type="ARBA" id="ARBA00008703"/>
    </source>
</evidence>
<reference evidence="10 11" key="1">
    <citation type="journal article" date="2015" name="Int. J. Syst. Evol. Microbiol.">
        <title>Mariniphaga sediminis sp. nov., isolated from coastal sediment.</title>
        <authorList>
            <person name="Wang F.Q."/>
            <person name="Shen Q.Y."/>
            <person name="Chen G.J."/>
            <person name="Du Z.J."/>
        </authorList>
    </citation>
    <scope>NUCLEOTIDE SEQUENCE [LARGE SCALE GENOMIC DNA]</scope>
    <source>
        <strain evidence="10 11">SY21</strain>
    </source>
</reference>
<dbReference type="GO" id="GO:0046872">
    <property type="term" value="F:metal ion binding"/>
    <property type="evidence" value="ECO:0007669"/>
    <property type="project" value="UniProtKB-KW"/>
</dbReference>
<evidence type="ECO:0000313" key="10">
    <source>
        <dbReference type="EMBL" id="RIH64859.1"/>
    </source>
</evidence>
<keyword evidence="11" id="KW-1185">Reference proteome</keyword>
<keyword evidence="8" id="KW-0408">Iron</keyword>
<evidence type="ECO:0000256" key="1">
    <source>
        <dbReference type="ARBA" id="ARBA00001933"/>
    </source>
</evidence>
<dbReference type="InterPro" id="IPR003739">
    <property type="entry name" value="Lys_aminomutase/Glu_NH3_mut"/>
</dbReference>
<accession>A0A399CZK9</accession>
<protein>
    <submittedName>
        <fullName evidence="10">Lysine 2,3-aminomutase</fullName>
    </submittedName>
</protein>
<comment type="caution">
    <text evidence="10">The sequence shown here is derived from an EMBL/GenBank/DDBJ whole genome shotgun (WGS) entry which is preliminary data.</text>
</comment>
<dbReference type="GO" id="GO:0003824">
    <property type="term" value="F:catalytic activity"/>
    <property type="evidence" value="ECO:0007669"/>
    <property type="project" value="InterPro"/>
</dbReference>
<evidence type="ECO:0000256" key="5">
    <source>
        <dbReference type="ARBA" id="ARBA00022691"/>
    </source>
</evidence>
<dbReference type="Proteomes" id="UP000266441">
    <property type="component" value="Unassembled WGS sequence"/>
</dbReference>
<dbReference type="SFLD" id="SFLDG01070">
    <property type="entry name" value="PLP-dependent"/>
    <property type="match status" value="1"/>
</dbReference>
<sequence length="426" mass="50424">MRFLTFNAKNFREVEYVKYLPEEVKNEIDIVSKVIPFKTNNYVVDYLIDWENFKDDPVYVLNFPNKDMLRPERYQQLKWAIENKRPQQETDDLIMKIRMEMNPHPAQQMTNVPVMDNEELKGVQHKYKDIVLFFPSQGQTCHAHCTFCFRWPQFVKELDMKFSMREIGKVMEYIRRNPEINEILFTGGDPLIMDPATISKYFDVILAERPSNLKNIRFGTKSLTYWPFAFLPKFSEEGQEILDLFKRITDNGFHLSFMAHFNHPNEMDNEVVQEAIYNVRQTGAEIRTQAPILNHINKSSKVWAQMWKKQVSLGLIPYYMFIERETGPYNYFEIPLAEVYQIYQNAIRETGSFAKTVTGPVMSAAKGKAQIMGVVENPLDGNKYFMVQYVRHRDYRETFKPFFLEYDEKATWINQLKEVPAELMVS</sequence>
<evidence type="ECO:0000256" key="9">
    <source>
        <dbReference type="ARBA" id="ARBA00023014"/>
    </source>
</evidence>
<comment type="cofactor">
    <cofactor evidence="1">
        <name>pyridoxal 5'-phosphate</name>
        <dbReference type="ChEBI" id="CHEBI:597326"/>
    </cofactor>
</comment>